<dbReference type="EMBL" id="JNSL01000015">
    <property type="protein sequence ID" value="KGA21059.1"/>
    <property type="molecule type" value="Genomic_DNA"/>
</dbReference>
<dbReference type="NCBIfam" id="NF008167">
    <property type="entry name" value="PRK10917.2-1"/>
    <property type="match status" value="1"/>
</dbReference>
<sequence length="741" mass="79995">MATMATLSDRLKGIIGDRTADALAAVFGMSTVEDLLRHYPRRYVVRGEFSDISSLIEGDEVTVLAEIAAVKTRRANGRNILEVNVTDGSAVMSLTFFNQPWREKELKIGKTGMFAGKVGSFNGKRQLSHPDYQLIPDGDDVDSALAAFAGKYLPVYPAGGKMPSWKISQCVELVLDSLGEVEDYLPADVIKEFGYQTLKGAFTSIHKPESLEAADLARLRLTFDEAILLQLLLAGRRAELKALDATPRKIATNGLVSTFESKLPFKYTSGQIEVNREIESDMLQPHPMHRLLQGEVGSGKTVIALRAMLSVIESGGQAALLAPTEVLAAQHFKSISNLLGDLAQAGTLQGSGEGTQLALLTGSLNANQKREVLGRIANGEAGIVIGTHALISEGVEFHDLALVVVDEQHRFGVEQRDALRMKATKPPHLLVMTATPIPRTVAMTIFGDLDVSTLRQLPSGRSPITTHVIPVLEKPHYLDRAWERVKEEVAKGHQVYIVAPRISESSEDSPKAKISAADIAMAKMMGDEITSEELAGTEKMTSVEELAPKLATGALKGLKLAPLHGRQSAELKDETMTAFSKGQIDVLVATTVIEVGVDVPNASMMVIMDADRFGVSQLHQLRGRVGRGTTPGLCLLVSGAAEDSPAMARLSAVAGTLDGFELSRIDLDQRREGDVLGRAQSGTKSHLRLLRVLRDEALIEEARRVAVDLIAKDSKLASHPALAAQVAILKEEERSAFLDKG</sequence>
<dbReference type="GO" id="GO:0005524">
    <property type="term" value="F:ATP binding"/>
    <property type="evidence" value="ECO:0007669"/>
    <property type="project" value="UniProtKB-KW"/>
</dbReference>
<dbReference type="GO" id="GO:0006310">
    <property type="term" value="P:DNA recombination"/>
    <property type="evidence" value="ECO:0007669"/>
    <property type="project" value="UniProtKB-KW"/>
</dbReference>
<dbReference type="SMART" id="SM00490">
    <property type="entry name" value="HELICc"/>
    <property type="match status" value="1"/>
</dbReference>
<reference evidence="19" key="1">
    <citation type="submission" date="2014-06" db="EMBL/GenBank/DDBJ databases">
        <title>Key roles for freshwater Actinobacteria revealed by deep metagenomic sequencing.</title>
        <authorList>
            <person name="Ghai R."/>
            <person name="Mizuno C.M."/>
            <person name="Picazo A."/>
            <person name="Camacho A."/>
            <person name="Rodriguez-Valera F."/>
        </authorList>
    </citation>
    <scope>NUCLEOTIDE SEQUENCE</scope>
</reference>
<dbReference type="GO" id="GO:0016787">
    <property type="term" value="F:hydrolase activity"/>
    <property type="evidence" value="ECO:0007669"/>
    <property type="project" value="UniProtKB-KW"/>
</dbReference>
<dbReference type="CDD" id="cd04488">
    <property type="entry name" value="RecG_wedge_OBF"/>
    <property type="match status" value="1"/>
</dbReference>
<dbReference type="SUPFAM" id="SSF52540">
    <property type="entry name" value="P-loop containing nucleoside triphosphate hydrolases"/>
    <property type="match status" value="2"/>
</dbReference>
<keyword evidence="10" id="KW-0234">DNA repair</keyword>
<dbReference type="InterPro" id="IPR001650">
    <property type="entry name" value="Helicase_C-like"/>
</dbReference>
<name>A0A094QFL6_9ZZZZ</name>
<dbReference type="Pfam" id="PF00270">
    <property type="entry name" value="DEAD"/>
    <property type="match status" value="1"/>
</dbReference>
<dbReference type="EC" id="5.6.2.4" evidence="13"/>
<dbReference type="Gene3D" id="2.40.50.140">
    <property type="entry name" value="Nucleic acid-binding proteins"/>
    <property type="match status" value="1"/>
</dbReference>
<dbReference type="NCBIfam" id="TIGR00643">
    <property type="entry name" value="recG"/>
    <property type="match status" value="1"/>
</dbReference>
<dbReference type="PANTHER" id="PTHR47964:SF1">
    <property type="entry name" value="ATP-DEPENDENT DNA HELICASE HOMOLOG RECG, CHLOROPLASTIC"/>
    <property type="match status" value="1"/>
</dbReference>
<evidence type="ECO:0000256" key="11">
    <source>
        <dbReference type="ARBA" id="ARBA00023235"/>
    </source>
</evidence>
<comment type="catalytic activity">
    <reaction evidence="12">
        <text>Couples ATP hydrolysis with the unwinding of duplex DNA by translocating in the 3'-5' direction.</text>
        <dbReference type="EC" id="5.6.2.4"/>
    </reaction>
</comment>
<evidence type="ECO:0000256" key="1">
    <source>
        <dbReference type="ARBA" id="ARBA00007504"/>
    </source>
</evidence>
<dbReference type="InterPro" id="IPR027417">
    <property type="entry name" value="P-loop_NTPase"/>
</dbReference>
<dbReference type="SMART" id="SM00487">
    <property type="entry name" value="DEXDc"/>
    <property type="match status" value="1"/>
</dbReference>
<evidence type="ECO:0000256" key="8">
    <source>
        <dbReference type="ARBA" id="ARBA00023125"/>
    </source>
</evidence>
<comment type="similarity">
    <text evidence="1">Belongs to the helicase family. RecG subfamily.</text>
</comment>
<evidence type="ECO:0000256" key="16">
    <source>
        <dbReference type="ARBA" id="ARBA00049819"/>
    </source>
</evidence>
<dbReference type="Gene3D" id="3.40.50.300">
    <property type="entry name" value="P-loop containing nucleotide triphosphate hydrolases"/>
    <property type="match status" value="2"/>
</dbReference>
<dbReference type="GO" id="GO:0006281">
    <property type="term" value="P:DNA repair"/>
    <property type="evidence" value="ECO:0007669"/>
    <property type="project" value="UniProtKB-KW"/>
</dbReference>
<dbReference type="AlphaFoldDB" id="A0A094QFL6"/>
<dbReference type="GO" id="GO:0003677">
    <property type="term" value="F:DNA binding"/>
    <property type="evidence" value="ECO:0007669"/>
    <property type="project" value="UniProtKB-KW"/>
</dbReference>
<dbReference type="GO" id="GO:0043138">
    <property type="term" value="F:3'-5' DNA helicase activity"/>
    <property type="evidence" value="ECO:0007669"/>
    <property type="project" value="UniProtKB-EC"/>
</dbReference>
<keyword evidence="8" id="KW-0238">DNA-binding</keyword>
<keyword evidence="5" id="KW-0378">Hydrolase</keyword>
<dbReference type="InterPro" id="IPR047112">
    <property type="entry name" value="RecG/Mfd"/>
</dbReference>
<feature type="domain" description="Helicase ATP-binding" evidence="17">
    <location>
        <begin position="281"/>
        <end position="454"/>
    </location>
</feature>
<dbReference type="InterPro" id="IPR014001">
    <property type="entry name" value="Helicase_ATP-bd"/>
</dbReference>
<evidence type="ECO:0000256" key="10">
    <source>
        <dbReference type="ARBA" id="ARBA00023204"/>
    </source>
</evidence>
<evidence type="ECO:0000259" key="18">
    <source>
        <dbReference type="PROSITE" id="PS51194"/>
    </source>
</evidence>
<organism evidence="19">
    <name type="scientific">freshwater metagenome</name>
    <dbReference type="NCBI Taxonomy" id="449393"/>
    <lineage>
        <taxon>unclassified sequences</taxon>
        <taxon>metagenomes</taxon>
        <taxon>ecological metagenomes</taxon>
    </lineage>
</organism>
<dbReference type="InterPro" id="IPR045562">
    <property type="entry name" value="RecG_dom3_C"/>
</dbReference>
<evidence type="ECO:0000256" key="5">
    <source>
        <dbReference type="ARBA" id="ARBA00022801"/>
    </source>
</evidence>
<proteinExistence type="inferred from homology"/>
<protein>
    <recommendedName>
        <fullName evidence="2">ATP-dependent DNA helicase RecG</fullName>
        <ecNumber evidence="13">5.6.2.4</ecNumber>
    </recommendedName>
    <alternativeName>
        <fullName evidence="15">DNA branch migration protein RecG</fullName>
    </alternativeName>
    <alternativeName>
        <fullName evidence="16">Probable DNA 3'-5' helicase RecG</fullName>
    </alternativeName>
</protein>
<evidence type="ECO:0000256" key="7">
    <source>
        <dbReference type="ARBA" id="ARBA00022840"/>
    </source>
</evidence>
<evidence type="ECO:0000256" key="12">
    <source>
        <dbReference type="ARBA" id="ARBA00034617"/>
    </source>
</evidence>
<evidence type="ECO:0000313" key="19">
    <source>
        <dbReference type="EMBL" id="KGA21059.1"/>
    </source>
</evidence>
<evidence type="ECO:0000259" key="17">
    <source>
        <dbReference type="PROSITE" id="PS51192"/>
    </source>
</evidence>
<keyword evidence="11" id="KW-0413">Isomerase</keyword>
<dbReference type="PROSITE" id="PS51192">
    <property type="entry name" value="HELICASE_ATP_BIND_1"/>
    <property type="match status" value="1"/>
</dbReference>
<keyword evidence="7" id="KW-0067">ATP-binding</keyword>
<evidence type="ECO:0000256" key="14">
    <source>
        <dbReference type="ARBA" id="ARBA00048988"/>
    </source>
</evidence>
<evidence type="ECO:0000256" key="4">
    <source>
        <dbReference type="ARBA" id="ARBA00022763"/>
    </source>
</evidence>
<evidence type="ECO:0000256" key="15">
    <source>
        <dbReference type="ARBA" id="ARBA00049803"/>
    </source>
</evidence>
<dbReference type="InterPro" id="IPR012340">
    <property type="entry name" value="NA-bd_OB-fold"/>
</dbReference>
<dbReference type="Pfam" id="PF00271">
    <property type="entry name" value="Helicase_C"/>
    <property type="match status" value="1"/>
</dbReference>
<evidence type="ECO:0000256" key="13">
    <source>
        <dbReference type="ARBA" id="ARBA00034808"/>
    </source>
</evidence>
<accession>A0A094QFL6</accession>
<gene>
    <name evidence="19" type="ORF">GM51_4120</name>
</gene>
<dbReference type="CDD" id="cd17992">
    <property type="entry name" value="DEXHc_RecG"/>
    <property type="match status" value="1"/>
</dbReference>
<dbReference type="SUPFAM" id="SSF50249">
    <property type="entry name" value="Nucleic acid-binding proteins"/>
    <property type="match status" value="1"/>
</dbReference>
<feature type="domain" description="Helicase C-terminal" evidence="18">
    <location>
        <begin position="477"/>
        <end position="668"/>
    </location>
</feature>
<keyword evidence="4" id="KW-0227">DNA damage</keyword>
<dbReference type="InterPro" id="IPR011545">
    <property type="entry name" value="DEAD/DEAH_box_helicase_dom"/>
</dbReference>
<comment type="caution">
    <text evidence="19">The sequence shown here is derived from an EMBL/GenBank/DDBJ whole genome shotgun (WGS) entry which is preliminary data.</text>
</comment>
<evidence type="ECO:0000256" key="6">
    <source>
        <dbReference type="ARBA" id="ARBA00022806"/>
    </source>
</evidence>
<evidence type="ECO:0000256" key="2">
    <source>
        <dbReference type="ARBA" id="ARBA00017846"/>
    </source>
</evidence>
<dbReference type="Pfam" id="PF17191">
    <property type="entry name" value="RecG_wedge"/>
    <property type="match status" value="1"/>
</dbReference>
<dbReference type="Pfam" id="PF19833">
    <property type="entry name" value="RecG_dom3_C"/>
    <property type="match status" value="1"/>
</dbReference>
<dbReference type="InterPro" id="IPR004609">
    <property type="entry name" value="ATP-dep_DNA_helicase_RecG"/>
</dbReference>
<keyword evidence="9" id="KW-0233">DNA recombination</keyword>
<keyword evidence="3" id="KW-0547">Nucleotide-binding</keyword>
<dbReference type="InterPro" id="IPR033454">
    <property type="entry name" value="RecG_wedge"/>
</dbReference>
<comment type="catalytic activity">
    <reaction evidence="14">
        <text>ATP + H2O = ADP + phosphate + H(+)</text>
        <dbReference type="Rhea" id="RHEA:13065"/>
        <dbReference type="ChEBI" id="CHEBI:15377"/>
        <dbReference type="ChEBI" id="CHEBI:15378"/>
        <dbReference type="ChEBI" id="CHEBI:30616"/>
        <dbReference type="ChEBI" id="CHEBI:43474"/>
        <dbReference type="ChEBI" id="CHEBI:456216"/>
        <dbReference type="EC" id="5.6.2.4"/>
    </reaction>
</comment>
<evidence type="ECO:0000256" key="9">
    <source>
        <dbReference type="ARBA" id="ARBA00023172"/>
    </source>
</evidence>
<dbReference type="PROSITE" id="PS51194">
    <property type="entry name" value="HELICASE_CTER"/>
    <property type="match status" value="1"/>
</dbReference>
<keyword evidence="6 19" id="KW-0347">Helicase</keyword>
<dbReference type="PANTHER" id="PTHR47964">
    <property type="entry name" value="ATP-DEPENDENT DNA HELICASE HOMOLOG RECG, CHLOROPLASTIC"/>
    <property type="match status" value="1"/>
</dbReference>
<evidence type="ECO:0000256" key="3">
    <source>
        <dbReference type="ARBA" id="ARBA00022741"/>
    </source>
</evidence>